<dbReference type="SUPFAM" id="SSF101967">
    <property type="entry name" value="Adhesin YadA, collagen-binding domain"/>
    <property type="match status" value="1"/>
</dbReference>
<comment type="caution">
    <text evidence="3">The sequence shown here is derived from an EMBL/GenBank/DDBJ whole genome shotgun (WGS) entry which is preliminary data.</text>
</comment>
<evidence type="ECO:0000256" key="2">
    <source>
        <dbReference type="SAM" id="SignalP"/>
    </source>
</evidence>
<feature type="region of interest" description="Disordered" evidence="1">
    <location>
        <begin position="279"/>
        <end position="309"/>
    </location>
</feature>
<evidence type="ECO:0000313" key="3">
    <source>
        <dbReference type="EMBL" id="KAK2141211.1"/>
    </source>
</evidence>
<sequence length="561" mass="61144">MRLLLLALIVGSACYDVKARKETLDRDHLRKETLDRDHLRKLFRSMLERLHRESNYKDRPYHGVHSYSAYSHQNQYLSTVGYPEPSYDRYSHDDSTRYSASSHIHTPHFRSASYSIYHNSDWSQSPSGSYPSYDNGDWSQSPSGSYPSYDNTTVTYPRVPLPAIHRTTTAAGPKAPAIHRTTTAAGPKAPAIHRTTTAAGRRAPAIHRTTTAAGPRAPAIHRTTTAAGPRAPAIHRTTTAAGPRAPAIHRPARRLVQTPAIHRPAAGRRPRRLSIVRHGAGPDARYPSSGGWSQSPAIHRTTTAAGPRAPAIHRTTTAAGPRAPAIHRPARRLVAESGPGYPSSGSGGWSQNPGPGYPSSGSGGWSQNTGPGYPSSGSGGWSQNTGPGYPSSANGVSYPSHRSISTSLPQYGIDTMPAIQELEPECIADLKRLNALDKVKPKVFKKVVRQAEKFADQMARNLSAFESTFEQQDMLHLVQSNGILLHDFQSLIKNALKKGSCQLALMKLLLDKITSNEDARNLPLRAVQFSLVTTTAYSAVIEEELDGLRKAVEIVEKAIRK</sequence>
<proteinExistence type="predicted"/>
<dbReference type="Proteomes" id="UP001208570">
    <property type="component" value="Unassembled WGS sequence"/>
</dbReference>
<accession>A0AAD9IUI0</accession>
<organism evidence="3 4">
    <name type="scientific">Paralvinella palmiformis</name>
    <dbReference type="NCBI Taxonomy" id="53620"/>
    <lineage>
        <taxon>Eukaryota</taxon>
        <taxon>Metazoa</taxon>
        <taxon>Spiralia</taxon>
        <taxon>Lophotrochozoa</taxon>
        <taxon>Annelida</taxon>
        <taxon>Polychaeta</taxon>
        <taxon>Sedentaria</taxon>
        <taxon>Canalipalpata</taxon>
        <taxon>Terebellida</taxon>
        <taxon>Terebelliformia</taxon>
        <taxon>Alvinellidae</taxon>
        <taxon>Paralvinella</taxon>
    </lineage>
</organism>
<name>A0AAD9IUI0_9ANNE</name>
<evidence type="ECO:0000256" key="1">
    <source>
        <dbReference type="SAM" id="MobiDB-lite"/>
    </source>
</evidence>
<evidence type="ECO:0000313" key="4">
    <source>
        <dbReference type="Proteomes" id="UP001208570"/>
    </source>
</evidence>
<feature type="region of interest" description="Disordered" evidence="1">
    <location>
        <begin position="335"/>
        <end position="398"/>
    </location>
</feature>
<keyword evidence="2" id="KW-0732">Signal</keyword>
<dbReference type="Gene3D" id="2.150.10.10">
    <property type="entry name" value="Serralysin-like metalloprotease, C-terminal"/>
    <property type="match status" value="1"/>
</dbReference>
<feature type="chain" id="PRO_5042143875" evidence="2">
    <location>
        <begin position="20"/>
        <end position="561"/>
    </location>
</feature>
<protein>
    <submittedName>
        <fullName evidence="3">Uncharacterized protein</fullName>
    </submittedName>
</protein>
<feature type="compositionally biased region" description="Low complexity" evidence="1">
    <location>
        <begin position="300"/>
        <end position="309"/>
    </location>
</feature>
<gene>
    <name evidence="3" type="ORF">LSH36_1140g00096</name>
</gene>
<dbReference type="EMBL" id="JAODUP010001140">
    <property type="protein sequence ID" value="KAK2141211.1"/>
    <property type="molecule type" value="Genomic_DNA"/>
</dbReference>
<dbReference type="AlphaFoldDB" id="A0AAD9IUI0"/>
<feature type="compositionally biased region" description="Polar residues" evidence="1">
    <location>
        <begin position="383"/>
        <end position="398"/>
    </location>
</feature>
<feature type="region of interest" description="Disordered" evidence="1">
    <location>
        <begin position="125"/>
        <end position="146"/>
    </location>
</feature>
<reference evidence="3" key="1">
    <citation type="journal article" date="2023" name="Mol. Biol. Evol.">
        <title>Third-Generation Sequencing Reveals the Adaptive Role of the Epigenome in Three Deep-Sea Polychaetes.</title>
        <authorList>
            <person name="Perez M."/>
            <person name="Aroh O."/>
            <person name="Sun Y."/>
            <person name="Lan Y."/>
            <person name="Juniper S.K."/>
            <person name="Young C.R."/>
            <person name="Angers B."/>
            <person name="Qian P.Y."/>
        </authorList>
    </citation>
    <scope>NUCLEOTIDE SEQUENCE</scope>
    <source>
        <strain evidence="3">P08H-3</strain>
    </source>
</reference>
<feature type="compositionally biased region" description="Low complexity" evidence="1">
    <location>
        <begin position="337"/>
        <end position="360"/>
    </location>
</feature>
<feature type="signal peptide" evidence="2">
    <location>
        <begin position="1"/>
        <end position="19"/>
    </location>
</feature>
<dbReference type="InterPro" id="IPR011049">
    <property type="entry name" value="Serralysin-like_metalloprot_C"/>
</dbReference>
<keyword evidence="4" id="KW-1185">Reference proteome</keyword>